<feature type="transmembrane region" description="Helical" evidence="6">
    <location>
        <begin position="334"/>
        <end position="353"/>
    </location>
</feature>
<dbReference type="Pfam" id="PF03739">
    <property type="entry name" value="LptF_LptG"/>
    <property type="match status" value="1"/>
</dbReference>
<keyword evidence="2" id="KW-1003">Cell membrane</keyword>
<feature type="transmembrane region" description="Helical" evidence="6">
    <location>
        <begin position="365"/>
        <end position="383"/>
    </location>
</feature>
<feature type="transmembrane region" description="Helical" evidence="6">
    <location>
        <begin position="304"/>
        <end position="322"/>
    </location>
</feature>
<feature type="transmembrane region" description="Helical" evidence="6">
    <location>
        <begin position="12"/>
        <end position="33"/>
    </location>
</feature>
<reference evidence="7 8" key="1">
    <citation type="submission" date="2015-06" db="EMBL/GenBank/DDBJ databases">
        <title>Genome sequencing of Thermotogales isolates from hydrothermal vents.</title>
        <authorList>
            <person name="Haverkamp T.H."/>
            <person name="Kublanov I.V."/>
            <person name="Nesbo C.L."/>
        </authorList>
    </citation>
    <scope>NUCLEOTIDE SEQUENCE [LARGE SCALE GENOMIC DNA]</scope>
    <source>
        <strain evidence="8">ik275mar</strain>
    </source>
</reference>
<comment type="caution">
    <text evidence="7">The sequence shown here is derived from an EMBL/GenBank/DDBJ whole genome shotgun (WGS) entry which is preliminary data.</text>
</comment>
<accession>A0ABX3II15</accession>
<keyword evidence="3 6" id="KW-0812">Transmembrane</keyword>
<evidence type="ECO:0000256" key="3">
    <source>
        <dbReference type="ARBA" id="ARBA00022692"/>
    </source>
</evidence>
<keyword evidence="4 6" id="KW-1133">Transmembrane helix</keyword>
<dbReference type="RefSeq" id="WP_077198677.1">
    <property type="nucleotide sequence ID" value="NZ_LBFC01000022.1"/>
</dbReference>
<feature type="transmembrane region" description="Helical" evidence="6">
    <location>
        <begin position="279"/>
        <end position="297"/>
    </location>
</feature>
<keyword evidence="5 6" id="KW-0472">Membrane</keyword>
<evidence type="ECO:0000313" key="8">
    <source>
        <dbReference type="Proteomes" id="UP000242616"/>
    </source>
</evidence>
<evidence type="ECO:0000313" key="7">
    <source>
        <dbReference type="EMBL" id="ONN26829.1"/>
    </source>
</evidence>
<evidence type="ECO:0000256" key="5">
    <source>
        <dbReference type="ARBA" id="ARBA00023136"/>
    </source>
</evidence>
<dbReference type="Proteomes" id="UP000242616">
    <property type="component" value="Unassembled WGS sequence"/>
</dbReference>
<feature type="transmembrane region" description="Helical" evidence="6">
    <location>
        <begin position="53"/>
        <end position="78"/>
    </location>
</feature>
<dbReference type="PANTHER" id="PTHR33529">
    <property type="entry name" value="SLR0882 PROTEIN-RELATED"/>
    <property type="match status" value="1"/>
</dbReference>
<keyword evidence="8" id="KW-1185">Reference proteome</keyword>
<dbReference type="InterPro" id="IPR005495">
    <property type="entry name" value="LptG/LptF_permease"/>
</dbReference>
<evidence type="ECO:0000256" key="2">
    <source>
        <dbReference type="ARBA" id="ARBA00022475"/>
    </source>
</evidence>
<evidence type="ECO:0000256" key="6">
    <source>
        <dbReference type="SAM" id="Phobius"/>
    </source>
</evidence>
<proteinExistence type="predicted"/>
<evidence type="ECO:0000256" key="1">
    <source>
        <dbReference type="ARBA" id="ARBA00004651"/>
    </source>
</evidence>
<sequence length="1096" mass="129125">MKVLTKYVSKLSIGPFLMGVGAFVLFASVELLYQLSDIIVRHRVSILKLFELVYYNLPYFVSMGIPVGVLFSIFWVLSQLYNSKEITALLVHGIPSRKLVYPFFMLSILFGIFAFYLNDQVVPSFNHKAMETISRYVYKKPEISIRENVLTKIDDSQYFFVKRYDQSNGILYNVVLFQNVKNEERIITAQKVIKEDSKWFLINGKMYITDNDGFLKLDVNFSKIKLNLKEDLESLMRFGKSPRDMTGEELKNKIRTFKKLGIDPAPWIVELHSRYANSIGPFIIAILGVPLSLLFGLKSKSWSVIFTFSIVVLYQGSGAWISAMGKENLMEPVLAAWFPNLIFATVGVFLFFLLDTPFAYKIRELFSKFLVLFFVAFISGNMFSETVNMEASSLIYNEGSVYAMGNVHISWDENLLISDEATIFVENSKAKVIEAYGNVQYVKEGKKYNARYVKYFFSEKNSYALKVRGIEKYKSKEKKIDLYFGAENFTDNSSMVLLNEAYVTTCEFKEPHYKVESLDVYIYEGKYLVAENSVLLILNFPIFPYPIYFWNLDKNYKSPFSFSFSLDNGFNLSTKQEYNMYVDNYLLSTKLETGESSNLIFEIQDEKRSILYVDYKKQYLTLNFRNFNYITRWDEKYTNLKFQFYPFYYNGLLNYNTWSKKFGLNFKGKSFWYDIGLILNSNSIVLNNFFSVKNIDEKLYFFNFHINNVNFNTQMKKEIANSTFTISETGIFNFYFKDKLYTTRFSGSLRDDNYISRVSHSFKLPFEYKSEFLDSKFKYSFELNYYNALTDKYYLNLELSDIYELSSKLKLKVLEIQPKYSYKKSFRSEREGYNKFNLDISVKGNYMTFSLIQGYDFLEKRSLNDKISLKYFLGKYFSMSFSSEYDFGTQKFLPTTVKVNYFNSKFSLKYSLIFKYYHNDNVPIKEITHFITFQKLKGRLLQSVEENYIKNAYFKGSFKLNDMLNILEFNYVKNDITKPSVYSIKYNLKKGNDSFGITYKLDNLYLNLALKSFDPGLKFEVNYDFNEERVKDLKLTFLKKLHHWMFEFSSCFNFNNDGNFDFEDVEKFSVLFYIVEFDEKFLGWDFKENAPSIGIF</sequence>
<evidence type="ECO:0000256" key="4">
    <source>
        <dbReference type="ARBA" id="ARBA00022989"/>
    </source>
</evidence>
<gene>
    <name evidence="7" type="ORF">XJ44_08170</name>
</gene>
<protein>
    <submittedName>
        <fullName evidence="7">Permease</fullName>
    </submittedName>
</protein>
<comment type="subcellular location">
    <subcellularLocation>
        <location evidence="1">Cell membrane</location>
        <topology evidence="1">Multi-pass membrane protein</topology>
    </subcellularLocation>
</comment>
<name>A0ABX3II15_9BACT</name>
<organism evidence="7 8">
    <name type="scientific">Thermosipho affectus</name>
    <dbReference type="NCBI Taxonomy" id="660294"/>
    <lineage>
        <taxon>Bacteria</taxon>
        <taxon>Thermotogati</taxon>
        <taxon>Thermotogota</taxon>
        <taxon>Thermotogae</taxon>
        <taxon>Thermotogales</taxon>
        <taxon>Fervidobacteriaceae</taxon>
        <taxon>Thermosipho</taxon>
    </lineage>
</organism>
<feature type="transmembrane region" description="Helical" evidence="6">
    <location>
        <begin position="99"/>
        <end position="117"/>
    </location>
</feature>
<dbReference type="PANTHER" id="PTHR33529:SF6">
    <property type="entry name" value="YJGP_YJGQ FAMILY PERMEASE"/>
    <property type="match status" value="1"/>
</dbReference>
<dbReference type="EMBL" id="LBFC01000022">
    <property type="protein sequence ID" value="ONN26829.1"/>
    <property type="molecule type" value="Genomic_DNA"/>
</dbReference>